<dbReference type="Pfam" id="PF10043">
    <property type="entry name" value="DUF2279"/>
    <property type="match status" value="1"/>
</dbReference>
<keyword evidence="2" id="KW-1185">Reference proteome</keyword>
<dbReference type="InterPro" id="IPR018736">
    <property type="entry name" value="DUF2279_periplasmic_lipo"/>
</dbReference>
<dbReference type="EMBL" id="JAEQBW010000007">
    <property type="protein sequence ID" value="MBK6266337.1"/>
    <property type="molecule type" value="Genomic_DNA"/>
</dbReference>
<dbReference type="RefSeq" id="WP_201432016.1">
    <property type="nucleotide sequence ID" value="NZ_JAEQBW010000007.1"/>
</dbReference>
<accession>A0A935CAQ5</accession>
<evidence type="ECO:0000313" key="1">
    <source>
        <dbReference type="EMBL" id="MBK6266337.1"/>
    </source>
</evidence>
<name>A0A935CAQ5_9BACT</name>
<evidence type="ECO:0000313" key="2">
    <source>
        <dbReference type="Proteomes" id="UP000611723"/>
    </source>
</evidence>
<dbReference type="AlphaFoldDB" id="A0A935CAQ5"/>
<dbReference type="Proteomes" id="UP000611723">
    <property type="component" value="Unassembled WGS sequence"/>
</dbReference>
<gene>
    <name evidence="1" type="ORF">JKA74_14930</name>
</gene>
<proteinExistence type="predicted"/>
<reference evidence="1" key="1">
    <citation type="submission" date="2021-01" db="EMBL/GenBank/DDBJ databases">
        <title>Marivirga aurantiaca sp. nov., isolated from intertidal surface sediments.</title>
        <authorList>
            <person name="Zhang M."/>
        </authorList>
    </citation>
    <scope>NUCLEOTIDE SEQUENCE</scope>
    <source>
        <strain evidence="1">S37H4</strain>
    </source>
</reference>
<comment type="caution">
    <text evidence="1">The sequence shown here is derived from an EMBL/GenBank/DDBJ whole genome shotgun (WGS) entry which is preliminary data.</text>
</comment>
<organism evidence="1 2">
    <name type="scientific">Marivirga aurantiaca</name>
    <dbReference type="NCBI Taxonomy" id="2802615"/>
    <lineage>
        <taxon>Bacteria</taxon>
        <taxon>Pseudomonadati</taxon>
        <taxon>Bacteroidota</taxon>
        <taxon>Cytophagia</taxon>
        <taxon>Cytophagales</taxon>
        <taxon>Marivirgaceae</taxon>
        <taxon>Marivirga</taxon>
    </lineage>
</organism>
<protein>
    <submittedName>
        <fullName evidence="1">DUF2279 domain-containing protein</fullName>
    </submittedName>
</protein>
<sequence length="261" mass="30198">MKKIILAESVIYTAGMTGLAVIWYGKDTNQSFTFFNDNAQWLQMDKAGHIYTAYHLSLANSKLLQSTGIPQKKALFWSGISSTAMMLPIEIMDGYSSNYGASWGDFVANAIGAFLPFQQLLWAENYLHPKYSFSPTHYANIRPYVLGSNYYEQWLKDYNGQTYWLSANFNLLSKENIFPEWMAFSVGYSGREMLYGNPEENIANGYQAQRQLFLSLDVDFSKIETQQKWLRHVFYLVNLIKIPFPTLEWRGNQLILHPVYF</sequence>